<proteinExistence type="predicted"/>
<keyword evidence="2" id="KW-1185">Reference proteome</keyword>
<comment type="caution">
    <text evidence="1">The sequence shown here is derived from an EMBL/GenBank/DDBJ whole genome shotgun (WGS) entry which is preliminary data.</text>
</comment>
<name>A0ACC1Z2J2_MELAZ</name>
<evidence type="ECO:0000313" key="1">
    <source>
        <dbReference type="EMBL" id="KAJ4729619.1"/>
    </source>
</evidence>
<dbReference type="EMBL" id="CM051394">
    <property type="protein sequence ID" value="KAJ4729619.1"/>
    <property type="molecule type" value="Genomic_DNA"/>
</dbReference>
<evidence type="ECO:0000313" key="2">
    <source>
        <dbReference type="Proteomes" id="UP001164539"/>
    </source>
</evidence>
<dbReference type="Proteomes" id="UP001164539">
    <property type="component" value="Chromosome 1"/>
</dbReference>
<reference evidence="1 2" key="1">
    <citation type="journal article" date="2023" name="Science">
        <title>Complex scaffold remodeling in plant triterpene biosynthesis.</title>
        <authorList>
            <person name="De La Pena R."/>
            <person name="Hodgson H."/>
            <person name="Liu J.C."/>
            <person name="Stephenson M.J."/>
            <person name="Martin A.C."/>
            <person name="Owen C."/>
            <person name="Harkess A."/>
            <person name="Leebens-Mack J."/>
            <person name="Jimenez L.E."/>
            <person name="Osbourn A."/>
            <person name="Sattely E.S."/>
        </authorList>
    </citation>
    <scope>NUCLEOTIDE SEQUENCE [LARGE SCALE GENOMIC DNA]</scope>
    <source>
        <strain evidence="2">cv. JPN11</strain>
        <tissue evidence="1">Leaf</tissue>
    </source>
</reference>
<organism evidence="1 2">
    <name type="scientific">Melia azedarach</name>
    <name type="common">Chinaberry tree</name>
    <dbReference type="NCBI Taxonomy" id="155640"/>
    <lineage>
        <taxon>Eukaryota</taxon>
        <taxon>Viridiplantae</taxon>
        <taxon>Streptophyta</taxon>
        <taxon>Embryophyta</taxon>
        <taxon>Tracheophyta</taxon>
        <taxon>Spermatophyta</taxon>
        <taxon>Magnoliopsida</taxon>
        <taxon>eudicotyledons</taxon>
        <taxon>Gunneridae</taxon>
        <taxon>Pentapetalae</taxon>
        <taxon>rosids</taxon>
        <taxon>malvids</taxon>
        <taxon>Sapindales</taxon>
        <taxon>Meliaceae</taxon>
        <taxon>Melia</taxon>
    </lineage>
</organism>
<accession>A0ACC1Z2J2</accession>
<sequence>MKKAFVLAAMMVVALFTVDQGQAITCGQVDSYMAPCLEFLRGGASPSPGCCTGVQNLRASTPTQGDRRAACECLKQAASHYTGIKPEKASQLPKACGVEIDVPISKDVDCSKIP</sequence>
<gene>
    <name evidence="1" type="ORF">OWV82_002367</name>
</gene>
<protein>
    <submittedName>
        <fullName evidence="1">Non-specific lipid-transfer protein</fullName>
    </submittedName>
</protein>